<accession>A0A1J4S8E6</accession>
<reference evidence="1 2" key="1">
    <citation type="journal article" date="2016" name="Environ. Microbiol.">
        <title>Genomic resolution of a cold subsurface aquifer community provides metabolic insights for novel microbes adapted to high CO concentrations.</title>
        <authorList>
            <person name="Probst A.J."/>
            <person name="Castelle C.J."/>
            <person name="Singh A."/>
            <person name="Brown C.T."/>
            <person name="Anantharaman K."/>
            <person name="Sharon I."/>
            <person name="Hug L.A."/>
            <person name="Burstein D."/>
            <person name="Emerson J.B."/>
            <person name="Thomas B.C."/>
            <person name="Banfield J.F."/>
        </authorList>
    </citation>
    <scope>NUCLEOTIDE SEQUENCE [LARGE SCALE GENOMIC DNA]</scope>
    <source>
        <strain evidence="1">CG1_02_38_46</strain>
    </source>
</reference>
<comment type="caution">
    <text evidence="1">The sequence shown here is derived from an EMBL/GenBank/DDBJ whole genome shotgun (WGS) entry which is preliminary data.</text>
</comment>
<proteinExistence type="predicted"/>
<gene>
    <name evidence="1" type="ORF">AUJ66_08445</name>
</gene>
<protein>
    <recommendedName>
        <fullName evidence="3">Methane oxygenase PmoA</fullName>
    </recommendedName>
</protein>
<dbReference type="AlphaFoldDB" id="A0A1J4S8E6"/>
<evidence type="ECO:0000313" key="1">
    <source>
        <dbReference type="EMBL" id="OIN95713.1"/>
    </source>
</evidence>
<dbReference type="Proteomes" id="UP000182278">
    <property type="component" value="Unassembled WGS sequence"/>
</dbReference>
<evidence type="ECO:0008006" key="3">
    <source>
        <dbReference type="Google" id="ProtNLM"/>
    </source>
</evidence>
<organism evidence="1 2">
    <name type="scientific">Candidatus Desantisbacteria bacterium CG1_02_38_46</name>
    <dbReference type="NCBI Taxonomy" id="1817893"/>
    <lineage>
        <taxon>Bacteria</taxon>
        <taxon>Candidatus Desantisiibacteriota</taxon>
    </lineage>
</organism>
<dbReference type="InterPro" id="IPR029475">
    <property type="entry name" value="DUF6807"/>
</dbReference>
<sequence length="375" mass="43344">MSTRQRRIIVKAGFHDVKLCPVSYDIGEEFKNIKLIDAEKNEDILCQYEKGKLFWVVENLEKGKEKEYLISDEEGEIFPEVELEKKESTVDVNVEKTLFTTYHFGKNFARPFLNPVIGPTGKTVVRELFDKPEPPDHDHIHHRGILVTHGDVNGVDDWSEEEGHGFVRHNSFRELCSGQVYGKIVVENSWVSKEEKKVLTEIREMKFYNLSQVRIIDFEITFQTTEGKVTFGDTKEGGIISVRVPTSIRGDREGKIENCYGGTGEWETWGKRAHWCDYSGMLDSEIVGLAIFDNPDNLRYPGYWHVRDYGLMTSNPFALSYYYNDKNRDGSHTVEANKELKFCYRIFVHRKDAKGAKVSDAFNNYISPPQIEEKK</sequence>
<dbReference type="STRING" id="1817893.AUJ66_08445"/>
<dbReference type="Pfam" id="PF14100">
    <property type="entry name" value="DUF6807"/>
    <property type="match status" value="1"/>
</dbReference>
<name>A0A1J4S8E6_9BACT</name>
<evidence type="ECO:0000313" key="2">
    <source>
        <dbReference type="Proteomes" id="UP000182278"/>
    </source>
</evidence>
<dbReference type="EMBL" id="MNUO01000130">
    <property type="protein sequence ID" value="OIN95713.1"/>
    <property type="molecule type" value="Genomic_DNA"/>
</dbReference>